<evidence type="ECO:0000256" key="6">
    <source>
        <dbReference type="ARBA" id="ARBA00023136"/>
    </source>
</evidence>
<dbReference type="GO" id="GO:0005886">
    <property type="term" value="C:plasma membrane"/>
    <property type="evidence" value="ECO:0007669"/>
    <property type="project" value="UniProtKB-SubCell"/>
</dbReference>
<dbReference type="OrthoDB" id="9810206at2"/>
<evidence type="ECO:0000313" key="8">
    <source>
        <dbReference type="EMBL" id="PSK87818.1"/>
    </source>
</evidence>
<dbReference type="RefSeq" id="WP_085895741.1">
    <property type="nucleotide sequence ID" value="NZ_FWFY01000003.1"/>
</dbReference>
<keyword evidence="3" id="KW-1003">Cell membrane</keyword>
<dbReference type="PANTHER" id="PTHR33452">
    <property type="entry name" value="OXIDOREDUCTASE CATD-RELATED"/>
    <property type="match status" value="1"/>
</dbReference>
<dbReference type="Proteomes" id="UP000193495">
    <property type="component" value="Unassembled WGS sequence"/>
</dbReference>
<dbReference type="EMBL" id="FWFY01000003">
    <property type="protein sequence ID" value="SLN34795.1"/>
    <property type="molecule type" value="Genomic_DNA"/>
</dbReference>
<protein>
    <submittedName>
        <fullName evidence="9">DoxX</fullName>
    </submittedName>
    <submittedName>
        <fullName evidence="8">Putative oxidoreductase</fullName>
    </submittedName>
</protein>
<dbReference type="Proteomes" id="UP000240624">
    <property type="component" value="Unassembled WGS sequence"/>
</dbReference>
<name>A0A1X6YYH1_9RHOB</name>
<evidence type="ECO:0000256" key="1">
    <source>
        <dbReference type="ARBA" id="ARBA00004651"/>
    </source>
</evidence>
<organism evidence="9 10">
    <name type="scientific">Limimaricola soesokkakensis</name>
    <dbReference type="NCBI Taxonomy" id="1343159"/>
    <lineage>
        <taxon>Bacteria</taxon>
        <taxon>Pseudomonadati</taxon>
        <taxon>Pseudomonadota</taxon>
        <taxon>Alphaproteobacteria</taxon>
        <taxon>Rhodobacterales</taxon>
        <taxon>Paracoccaceae</taxon>
        <taxon>Limimaricola</taxon>
    </lineage>
</organism>
<evidence type="ECO:0000313" key="9">
    <source>
        <dbReference type="EMBL" id="SLN34795.1"/>
    </source>
</evidence>
<comment type="similarity">
    <text evidence="2">Belongs to the DoxX family.</text>
</comment>
<feature type="transmembrane region" description="Helical" evidence="7">
    <location>
        <begin position="64"/>
        <end position="82"/>
    </location>
</feature>
<evidence type="ECO:0000256" key="3">
    <source>
        <dbReference type="ARBA" id="ARBA00022475"/>
    </source>
</evidence>
<keyword evidence="4 7" id="KW-0812">Transmembrane</keyword>
<accession>A0A1X6YYH1</accession>
<keyword evidence="5 7" id="KW-1133">Transmembrane helix</keyword>
<dbReference type="AlphaFoldDB" id="A0A1X6YYH1"/>
<reference evidence="8 11" key="2">
    <citation type="submission" date="2018-03" db="EMBL/GenBank/DDBJ databases">
        <title>Genomic Encyclopedia of Archaeal and Bacterial Type Strains, Phase II (KMG-II): from individual species to whole genera.</title>
        <authorList>
            <person name="Goeker M."/>
        </authorList>
    </citation>
    <scope>NUCLEOTIDE SEQUENCE [LARGE SCALE GENOMIC DNA]</scope>
    <source>
        <strain evidence="8 11">DSM 29956</strain>
    </source>
</reference>
<comment type="subcellular location">
    <subcellularLocation>
        <location evidence="1">Cell membrane</location>
        <topology evidence="1">Multi-pass membrane protein</topology>
    </subcellularLocation>
</comment>
<evidence type="ECO:0000256" key="7">
    <source>
        <dbReference type="SAM" id="Phobius"/>
    </source>
</evidence>
<feature type="transmembrane region" description="Helical" evidence="7">
    <location>
        <begin position="25"/>
        <end position="44"/>
    </location>
</feature>
<dbReference type="InterPro" id="IPR051907">
    <property type="entry name" value="DoxX-like_oxidoreductase"/>
</dbReference>
<evidence type="ECO:0000313" key="11">
    <source>
        <dbReference type="Proteomes" id="UP000240624"/>
    </source>
</evidence>
<dbReference type="Pfam" id="PF07681">
    <property type="entry name" value="DoxX"/>
    <property type="match status" value="1"/>
</dbReference>
<dbReference type="PANTHER" id="PTHR33452:SF1">
    <property type="entry name" value="INNER MEMBRANE PROTEIN YPHA-RELATED"/>
    <property type="match status" value="1"/>
</dbReference>
<evidence type="ECO:0000256" key="5">
    <source>
        <dbReference type="ARBA" id="ARBA00022989"/>
    </source>
</evidence>
<feature type="transmembrane region" description="Helical" evidence="7">
    <location>
        <begin position="119"/>
        <end position="139"/>
    </location>
</feature>
<reference evidence="9 10" key="1">
    <citation type="submission" date="2017-03" db="EMBL/GenBank/DDBJ databases">
        <authorList>
            <person name="Afonso C.L."/>
            <person name="Miller P.J."/>
            <person name="Scott M.A."/>
            <person name="Spackman E."/>
            <person name="Goraichik I."/>
            <person name="Dimitrov K.M."/>
            <person name="Suarez D.L."/>
            <person name="Swayne D.E."/>
        </authorList>
    </citation>
    <scope>NUCLEOTIDE SEQUENCE [LARGE SCALE GENOMIC DNA]</scope>
    <source>
        <strain evidence="9 10">CECT 8367</strain>
    </source>
</reference>
<evidence type="ECO:0000313" key="10">
    <source>
        <dbReference type="Proteomes" id="UP000193495"/>
    </source>
</evidence>
<keyword evidence="6 7" id="KW-0472">Membrane</keyword>
<sequence length="142" mass="14992">MRASLDREAGEAQRTASPSLRLDDWLLLIGRLLLAVLFLGGAAQKAFDPGEVIGLLVGWHLPSLLVWPALAYNAAAGLALVFGVAVRPVALSLGLYCGLTSAFHFLPDDPWQMTIFVKNWAIAGGCLALAVAGAGRIAVRLD</sequence>
<evidence type="ECO:0000256" key="2">
    <source>
        <dbReference type="ARBA" id="ARBA00006679"/>
    </source>
</evidence>
<dbReference type="InterPro" id="IPR032808">
    <property type="entry name" value="DoxX"/>
</dbReference>
<proteinExistence type="inferred from homology"/>
<gene>
    <name evidence="8" type="ORF">CLV79_102307</name>
    <name evidence="9" type="ORF">LOS8367_01389</name>
</gene>
<evidence type="ECO:0000256" key="4">
    <source>
        <dbReference type="ARBA" id="ARBA00022692"/>
    </source>
</evidence>
<feature type="transmembrane region" description="Helical" evidence="7">
    <location>
        <begin position="89"/>
        <end position="107"/>
    </location>
</feature>
<keyword evidence="11" id="KW-1185">Reference proteome</keyword>
<dbReference type="EMBL" id="PYGB01000002">
    <property type="protein sequence ID" value="PSK87818.1"/>
    <property type="molecule type" value="Genomic_DNA"/>
</dbReference>